<dbReference type="Pfam" id="PF22936">
    <property type="entry name" value="Pol_BBD"/>
    <property type="match status" value="1"/>
</dbReference>
<dbReference type="AlphaFoldDB" id="A0A834TMK5"/>
<dbReference type="Proteomes" id="UP000634136">
    <property type="component" value="Unassembled WGS sequence"/>
</dbReference>
<gene>
    <name evidence="4" type="ORF">G2W53_016342</name>
</gene>
<dbReference type="OrthoDB" id="1432996at2759"/>
<feature type="domain" description="GAG-pre-integrase" evidence="2">
    <location>
        <begin position="97"/>
        <end position="148"/>
    </location>
</feature>
<name>A0A834TMK5_9FABA</name>
<accession>A0A834TMK5</accession>
<keyword evidence="5" id="KW-1185">Reference proteome</keyword>
<feature type="compositionally biased region" description="Polar residues" evidence="1">
    <location>
        <begin position="207"/>
        <end position="227"/>
    </location>
</feature>
<dbReference type="InterPro" id="IPR025724">
    <property type="entry name" value="GAG-pre-integrase_dom"/>
</dbReference>
<evidence type="ECO:0000259" key="3">
    <source>
        <dbReference type="Pfam" id="PF22936"/>
    </source>
</evidence>
<evidence type="ECO:0000313" key="4">
    <source>
        <dbReference type="EMBL" id="KAF7825178.1"/>
    </source>
</evidence>
<evidence type="ECO:0000259" key="2">
    <source>
        <dbReference type="Pfam" id="PF13976"/>
    </source>
</evidence>
<evidence type="ECO:0000256" key="1">
    <source>
        <dbReference type="SAM" id="MobiDB-lite"/>
    </source>
</evidence>
<organism evidence="4 5">
    <name type="scientific">Senna tora</name>
    <dbReference type="NCBI Taxonomy" id="362788"/>
    <lineage>
        <taxon>Eukaryota</taxon>
        <taxon>Viridiplantae</taxon>
        <taxon>Streptophyta</taxon>
        <taxon>Embryophyta</taxon>
        <taxon>Tracheophyta</taxon>
        <taxon>Spermatophyta</taxon>
        <taxon>Magnoliopsida</taxon>
        <taxon>eudicotyledons</taxon>
        <taxon>Gunneridae</taxon>
        <taxon>Pentapetalae</taxon>
        <taxon>rosids</taxon>
        <taxon>fabids</taxon>
        <taxon>Fabales</taxon>
        <taxon>Fabaceae</taxon>
        <taxon>Caesalpinioideae</taxon>
        <taxon>Cassia clade</taxon>
        <taxon>Senna</taxon>
    </lineage>
</organism>
<sequence length="227" mass="25054">MTTDNSTHPVVKEGVITIDADDQTSLKLHDVYLVPCLSKNLVFVPQIVESGKYVLFGPNDVNIIDNVKGIFADILFSGKKKGSLFVMTAGEAYVKKTSQTDNAAIWHARLGHVGYQLLQQICSKGLVDGILSLKNIREDMVCQGCQKGWKCMDPQTKKFTTSRDVVFDEVSTTFPSSKPVILDDNNSECLFSEINTKTVNDDETEKQNSSDNGKSNEQVPRRSGSNV</sequence>
<evidence type="ECO:0000313" key="5">
    <source>
        <dbReference type="Proteomes" id="UP000634136"/>
    </source>
</evidence>
<dbReference type="Pfam" id="PF13976">
    <property type="entry name" value="gag_pre-integrs"/>
    <property type="match status" value="1"/>
</dbReference>
<dbReference type="EMBL" id="JAAIUW010000006">
    <property type="protein sequence ID" value="KAF7825178.1"/>
    <property type="molecule type" value="Genomic_DNA"/>
</dbReference>
<proteinExistence type="predicted"/>
<dbReference type="InterPro" id="IPR054722">
    <property type="entry name" value="PolX-like_BBD"/>
</dbReference>
<feature type="region of interest" description="Disordered" evidence="1">
    <location>
        <begin position="194"/>
        <end position="227"/>
    </location>
</feature>
<protein>
    <submittedName>
        <fullName evidence="4">Integrase, catalytic core</fullName>
    </submittedName>
</protein>
<comment type="caution">
    <text evidence="4">The sequence shown here is derived from an EMBL/GenBank/DDBJ whole genome shotgun (WGS) entry which is preliminary data.</text>
</comment>
<feature type="domain" description="Retrovirus-related Pol polyprotein from transposon TNT 1-94-like beta-barrel" evidence="3">
    <location>
        <begin position="3"/>
        <end position="51"/>
    </location>
</feature>
<reference evidence="4" key="1">
    <citation type="submission" date="2020-09" db="EMBL/GenBank/DDBJ databases">
        <title>Genome-Enabled Discovery of Anthraquinone Biosynthesis in Senna tora.</title>
        <authorList>
            <person name="Kang S.-H."/>
            <person name="Pandey R.P."/>
            <person name="Lee C.-M."/>
            <person name="Sim J.-S."/>
            <person name="Jeong J.-T."/>
            <person name="Choi B.-S."/>
            <person name="Jung M."/>
            <person name="Ginzburg D."/>
            <person name="Zhao K."/>
            <person name="Won S.Y."/>
            <person name="Oh T.-J."/>
            <person name="Yu Y."/>
            <person name="Kim N.-H."/>
            <person name="Lee O.R."/>
            <person name="Lee T.-H."/>
            <person name="Bashyal P."/>
            <person name="Kim T.-S."/>
            <person name="Lee W.-H."/>
            <person name="Kawkins C."/>
            <person name="Kim C.-K."/>
            <person name="Kim J.S."/>
            <person name="Ahn B.O."/>
            <person name="Rhee S.Y."/>
            <person name="Sohng J.K."/>
        </authorList>
    </citation>
    <scope>NUCLEOTIDE SEQUENCE</scope>
    <source>
        <tissue evidence="4">Leaf</tissue>
    </source>
</reference>